<protein>
    <submittedName>
        <fullName evidence="1">Group II intron reverse transcriptase/maturase</fullName>
    </submittedName>
</protein>
<dbReference type="GO" id="GO:0003964">
    <property type="term" value="F:RNA-directed DNA polymerase activity"/>
    <property type="evidence" value="ECO:0007669"/>
    <property type="project" value="UniProtKB-KW"/>
</dbReference>
<evidence type="ECO:0000313" key="1">
    <source>
        <dbReference type="EMBL" id="MFD2835562.1"/>
    </source>
</evidence>
<keyword evidence="1" id="KW-0808">Transferase</keyword>
<organism evidence="1 2">
    <name type="scientific">Christiangramia antarctica</name>
    <dbReference type="NCBI Taxonomy" id="2058158"/>
    <lineage>
        <taxon>Bacteria</taxon>
        <taxon>Pseudomonadati</taxon>
        <taxon>Bacteroidota</taxon>
        <taxon>Flavobacteriia</taxon>
        <taxon>Flavobacteriales</taxon>
        <taxon>Flavobacteriaceae</taxon>
        <taxon>Christiangramia</taxon>
    </lineage>
</organism>
<keyword evidence="2" id="KW-1185">Reference proteome</keyword>
<keyword evidence="1" id="KW-0548">Nucleotidyltransferase</keyword>
<evidence type="ECO:0000313" key="2">
    <source>
        <dbReference type="Proteomes" id="UP001597438"/>
    </source>
</evidence>
<proteinExistence type="predicted"/>
<gene>
    <name evidence="1" type="ORF">ACFSYS_19875</name>
</gene>
<accession>A0ABW5XAT0</accession>
<dbReference type="Proteomes" id="UP001597438">
    <property type="component" value="Unassembled WGS sequence"/>
</dbReference>
<feature type="non-terminal residue" evidence="1">
    <location>
        <position position="69"/>
    </location>
</feature>
<name>A0ABW5XAT0_9FLAO</name>
<sequence>MTLWNETKSIPISKAMVWQAYKRVRANKGSAGIDAVSMEQFDGNLSKNLYKLWNRMASGSYFPPAVKEV</sequence>
<comment type="caution">
    <text evidence="1">The sequence shown here is derived from an EMBL/GenBank/DDBJ whole genome shotgun (WGS) entry which is preliminary data.</text>
</comment>
<keyword evidence="1" id="KW-0695">RNA-directed DNA polymerase</keyword>
<reference evidence="2" key="1">
    <citation type="journal article" date="2019" name="Int. J. Syst. Evol. Microbiol.">
        <title>The Global Catalogue of Microorganisms (GCM) 10K type strain sequencing project: providing services to taxonomists for standard genome sequencing and annotation.</title>
        <authorList>
            <consortium name="The Broad Institute Genomics Platform"/>
            <consortium name="The Broad Institute Genome Sequencing Center for Infectious Disease"/>
            <person name="Wu L."/>
            <person name="Ma J."/>
        </authorList>
    </citation>
    <scope>NUCLEOTIDE SEQUENCE [LARGE SCALE GENOMIC DNA]</scope>
    <source>
        <strain evidence="2">KCTC 52925</strain>
    </source>
</reference>
<dbReference type="EMBL" id="JBHUOJ010000046">
    <property type="protein sequence ID" value="MFD2835562.1"/>
    <property type="molecule type" value="Genomic_DNA"/>
</dbReference>